<gene>
    <name evidence="3" type="primary">rsmD</name>
    <name evidence="3" type="ORF">K0T92_01150</name>
</gene>
<proteinExistence type="predicted"/>
<dbReference type="InterPro" id="IPR004398">
    <property type="entry name" value="RNA_MeTrfase_RsmD"/>
</dbReference>
<evidence type="ECO:0000313" key="4">
    <source>
        <dbReference type="Proteomes" id="UP000812277"/>
    </source>
</evidence>
<keyword evidence="4" id="KW-1185">Reference proteome</keyword>
<dbReference type="Gene3D" id="3.40.50.150">
    <property type="entry name" value="Vaccinia Virus protein VP39"/>
    <property type="match status" value="1"/>
</dbReference>
<accession>A0ABS7D1S7</accession>
<protein>
    <submittedName>
        <fullName evidence="3">16S rRNA (Guanine(966)-N(2))-methyltransferase RsmD</fullName>
        <ecNumber evidence="3">2.1.1.171</ecNumber>
    </submittedName>
</protein>
<dbReference type="Proteomes" id="UP000812277">
    <property type="component" value="Unassembled WGS sequence"/>
</dbReference>
<dbReference type="RefSeq" id="WP_219870584.1">
    <property type="nucleotide sequence ID" value="NZ_JAHZIJ010000001.1"/>
</dbReference>
<dbReference type="PANTHER" id="PTHR43542:SF1">
    <property type="entry name" value="METHYLTRANSFERASE"/>
    <property type="match status" value="1"/>
</dbReference>
<reference evidence="3 4" key="1">
    <citation type="submission" date="2021-07" db="EMBL/GenBank/DDBJ databases">
        <title>Paenibacillus radiodurans sp. nov., isolated from the southeastern edge of Tengger Desert.</title>
        <authorList>
            <person name="Zhang G."/>
        </authorList>
    </citation>
    <scope>NUCLEOTIDE SEQUENCE [LARGE SCALE GENOMIC DNA]</scope>
    <source>
        <strain evidence="3 4">DT7-4</strain>
    </source>
</reference>
<evidence type="ECO:0000256" key="2">
    <source>
        <dbReference type="ARBA" id="ARBA00022679"/>
    </source>
</evidence>
<keyword evidence="1 3" id="KW-0489">Methyltransferase</keyword>
<evidence type="ECO:0000256" key="1">
    <source>
        <dbReference type="ARBA" id="ARBA00022603"/>
    </source>
</evidence>
<evidence type="ECO:0000313" key="3">
    <source>
        <dbReference type="EMBL" id="MBW7473346.1"/>
    </source>
</evidence>
<dbReference type="PANTHER" id="PTHR43542">
    <property type="entry name" value="METHYLTRANSFERASE"/>
    <property type="match status" value="1"/>
</dbReference>
<dbReference type="GO" id="GO:0052913">
    <property type="term" value="F:16S rRNA (guanine(966)-N(2))-methyltransferase activity"/>
    <property type="evidence" value="ECO:0007669"/>
    <property type="project" value="UniProtKB-EC"/>
</dbReference>
<sequence length="195" mass="21341">MRVIAGTAKGRALKAVPGTNTRPTTDKVKEAIFSMIGPYFDGGWALDLFAGTGGLGIEALSRGADRAVFVDLERMSIDVIKQNVQAAGLADRSEIYRNEAGRAIKALAKRGTPFRLVFLDPPYRMKEMDSLMTELAQSGLLEPDASIVIEHDGAHQYPEEIQAFHQLKHAQYGDTAVTIYEYVPDADLEASLEEL</sequence>
<dbReference type="InterPro" id="IPR029063">
    <property type="entry name" value="SAM-dependent_MTases_sf"/>
</dbReference>
<dbReference type="PIRSF" id="PIRSF004553">
    <property type="entry name" value="CHP00095"/>
    <property type="match status" value="1"/>
</dbReference>
<comment type="caution">
    <text evidence="3">The sequence shown here is derived from an EMBL/GenBank/DDBJ whole genome shotgun (WGS) entry which is preliminary data.</text>
</comment>
<name>A0ABS7D1S7_9BACL</name>
<dbReference type="NCBIfam" id="TIGR00095">
    <property type="entry name" value="16S rRNA (guanine(966)-N(2))-methyltransferase RsmD"/>
    <property type="match status" value="1"/>
</dbReference>
<dbReference type="CDD" id="cd02440">
    <property type="entry name" value="AdoMet_MTases"/>
    <property type="match status" value="1"/>
</dbReference>
<dbReference type="EMBL" id="JAHZIJ010000001">
    <property type="protein sequence ID" value="MBW7473346.1"/>
    <property type="molecule type" value="Genomic_DNA"/>
</dbReference>
<organism evidence="3 4">
    <name type="scientific">Paenibacillus oenotherae</name>
    <dbReference type="NCBI Taxonomy" id="1435645"/>
    <lineage>
        <taxon>Bacteria</taxon>
        <taxon>Bacillati</taxon>
        <taxon>Bacillota</taxon>
        <taxon>Bacilli</taxon>
        <taxon>Bacillales</taxon>
        <taxon>Paenibacillaceae</taxon>
        <taxon>Paenibacillus</taxon>
    </lineage>
</organism>
<keyword evidence="2 3" id="KW-0808">Transferase</keyword>
<dbReference type="SUPFAM" id="SSF53335">
    <property type="entry name" value="S-adenosyl-L-methionine-dependent methyltransferases"/>
    <property type="match status" value="1"/>
</dbReference>
<dbReference type="Pfam" id="PF03602">
    <property type="entry name" value="Cons_hypoth95"/>
    <property type="match status" value="1"/>
</dbReference>
<dbReference type="EC" id="2.1.1.171" evidence="3"/>